<organism evidence="2 3">
    <name type="scientific">Paramecium sonneborni</name>
    <dbReference type="NCBI Taxonomy" id="65129"/>
    <lineage>
        <taxon>Eukaryota</taxon>
        <taxon>Sar</taxon>
        <taxon>Alveolata</taxon>
        <taxon>Ciliophora</taxon>
        <taxon>Intramacronucleata</taxon>
        <taxon>Oligohymenophorea</taxon>
        <taxon>Peniculida</taxon>
        <taxon>Parameciidae</taxon>
        <taxon>Paramecium</taxon>
    </lineage>
</organism>
<gene>
    <name evidence="2" type="ORF">PSON_ATCC_30995.1.T0560002</name>
</gene>
<evidence type="ECO:0000256" key="1">
    <source>
        <dbReference type="SAM" id="Phobius"/>
    </source>
</evidence>
<accession>A0A8S1NN05</accession>
<dbReference type="EMBL" id="CAJJDN010000056">
    <property type="protein sequence ID" value="CAD8090415.1"/>
    <property type="molecule type" value="Genomic_DNA"/>
</dbReference>
<reference evidence="2" key="1">
    <citation type="submission" date="2021-01" db="EMBL/GenBank/DDBJ databases">
        <authorList>
            <consortium name="Genoscope - CEA"/>
            <person name="William W."/>
        </authorList>
    </citation>
    <scope>NUCLEOTIDE SEQUENCE</scope>
</reference>
<keyword evidence="3" id="KW-1185">Reference proteome</keyword>
<keyword evidence="1" id="KW-1133">Transmembrane helix</keyword>
<dbReference type="AlphaFoldDB" id="A0A8S1NN05"/>
<proteinExistence type="predicted"/>
<sequence length="155" mass="18111">MVIILLMKNVIYVNLIVLLAIYNQIYVLNVLEKILIFVNLLQVYIQILKLKNVIPYVAMEFKFITTNGDGCDFNAISNIQMTILTKQQVISFKGILPMIQLLNLYLNYNFWVILQISQQKIQTINFTNIHLLRLINQFVDYNLKIAFIIGQLDLI</sequence>
<evidence type="ECO:0000313" key="2">
    <source>
        <dbReference type="EMBL" id="CAD8090415.1"/>
    </source>
</evidence>
<dbReference type="Proteomes" id="UP000692954">
    <property type="component" value="Unassembled WGS sequence"/>
</dbReference>
<name>A0A8S1NN05_9CILI</name>
<evidence type="ECO:0008006" key="4">
    <source>
        <dbReference type="Google" id="ProtNLM"/>
    </source>
</evidence>
<keyword evidence="1" id="KW-0472">Membrane</keyword>
<evidence type="ECO:0000313" key="3">
    <source>
        <dbReference type="Proteomes" id="UP000692954"/>
    </source>
</evidence>
<protein>
    <recommendedName>
        <fullName evidence="4">Transmembrane protein</fullName>
    </recommendedName>
</protein>
<keyword evidence="1" id="KW-0812">Transmembrane</keyword>
<feature type="transmembrane region" description="Helical" evidence="1">
    <location>
        <begin position="12"/>
        <end position="31"/>
    </location>
</feature>
<comment type="caution">
    <text evidence="2">The sequence shown here is derived from an EMBL/GenBank/DDBJ whole genome shotgun (WGS) entry which is preliminary data.</text>
</comment>